<dbReference type="Pfam" id="PF20114">
    <property type="entry name" value="DUF6504"/>
    <property type="match status" value="1"/>
</dbReference>
<dbReference type="STRING" id="690417.IC63_15895"/>
<dbReference type="Proteomes" id="UP000029917">
    <property type="component" value="Unassembled WGS sequence"/>
</dbReference>
<sequence length="83" mass="9560">MLYAVPEGPPAQFLWRGQTCRVARWAGPERIAPEWWADRPGTRLRDYYRVEDATGLRLWLYREGLAGDGRGGAPRWFVHGVFA</sequence>
<gene>
    <name evidence="2" type="ORF">IC63_15895</name>
</gene>
<protein>
    <recommendedName>
        <fullName evidence="1">DUF6504 domain-containing protein</fullName>
    </recommendedName>
</protein>
<proteinExistence type="predicted"/>
<dbReference type="InterPro" id="IPR045443">
    <property type="entry name" value="DUF6504"/>
</dbReference>
<name>A0A099ETZ5_9RHOB</name>
<comment type="caution">
    <text evidence="2">The sequence shown here is derived from an EMBL/GenBank/DDBJ whole genome shotgun (WGS) entry which is preliminary data.</text>
</comment>
<organism evidence="2 3">
    <name type="scientific">Paracoccus sphaerophysae</name>
    <dbReference type="NCBI Taxonomy" id="690417"/>
    <lineage>
        <taxon>Bacteria</taxon>
        <taxon>Pseudomonadati</taxon>
        <taxon>Pseudomonadota</taxon>
        <taxon>Alphaproteobacteria</taxon>
        <taxon>Rhodobacterales</taxon>
        <taxon>Paracoccaceae</taxon>
        <taxon>Paracoccus</taxon>
    </lineage>
</organism>
<dbReference type="AlphaFoldDB" id="A0A099ETZ5"/>
<evidence type="ECO:0000313" key="2">
    <source>
        <dbReference type="EMBL" id="KGJ01875.1"/>
    </source>
</evidence>
<accession>A0A099ETZ5</accession>
<reference evidence="2 3" key="2">
    <citation type="submission" date="2014-10" db="EMBL/GenBank/DDBJ databases">
        <title>Paracoccus sanguinis sp. nov., isolated from clinical specimens of New York State patients.</title>
        <authorList>
            <person name="Mingle L.A."/>
            <person name="Cole J.A."/>
            <person name="Lapierre P."/>
            <person name="Musser K.A."/>
        </authorList>
    </citation>
    <scope>NUCLEOTIDE SEQUENCE [LARGE SCALE GENOMIC DNA]</scope>
    <source>
        <strain evidence="2 3">HAMBI 3106</strain>
    </source>
</reference>
<feature type="domain" description="DUF6504" evidence="1">
    <location>
        <begin position="7"/>
        <end position="80"/>
    </location>
</feature>
<reference evidence="2 3" key="1">
    <citation type="submission" date="2014-09" db="EMBL/GenBank/DDBJ databases">
        <authorList>
            <person name="McGinnis J.M."/>
            <person name="Wolfgang W.J."/>
        </authorList>
    </citation>
    <scope>NUCLEOTIDE SEQUENCE [LARGE SCALE GENOMIC DNA]</scope>
    <source>
        <strain evidence="2 3">HAMBI 3106</strain>
    </source>
</reference>
<keyword evidence="3" id="KW-1185">Reference proteome</keyword>
<evidence type="ECO:0000313" key="3">
    <source>
        <dbReference type="Proteomes" id="UP000029917"/>
    </source>
</evidence>
<evidence type="ECO:0000259" key="1">
    <source>
        <dbReference type="Pfam" id="PF20114"/>
    </source>
</evidence>
<dbReference type="EMBL" id="JRKS01000085">
    <property type="protein sequence ID" value="KGJ01875.1"/>
    <property type="molecule type" value="Genomic_DNA"/>
</dbReference>